<gene>
    <name evidence="1" type="ORF">MYCOZU2_06020</name>
</gene>
<evidence type="ECO:0000313" key="2">
    <source>
        <dbReference type="Proteomes" id="UP000198286"/>
    </source>
</evidence>
<dbReference type="EMBL" id="CP015269">
    <property type="protein sequence ID" value="ASL18365.1"/>
    <property type="molecule type" value="Genomic_DNA"/>
</dbReference>
<proteinExistence type="predicted"/>
<organism evidence="1 2">
    <name type="scientific">Mycobacterium intracellulare subsp. chimaera</name>
    <dbReference type="NCBI Taxonomy" id="222805"/>
    <lineage>
        <taxon>Bacteria</taxon>
        <taxon>Bacillati</taxon>
        <taxon>Actinomycetota</taxon>
        <taxon>Actinomycetes</taxon>
        <taxon>Mycobacteriales</taxon>
        <taxon>Mycobacteriaceae</taxon>
        <taxon>Mycobacterium</taxon>
        <taxon>Mycobacterium avium complex (MAC)</taxon>
    </lineage>
</organism>
<protein>
    <submittedName>
        <fullName evidence="1">Uncharacterized protein</fullName>
    </submittedName>
</protein>
<accession>A0A7U5MRE6</accession>
<keyword evidence="1" id="KW-0614">Plasmid</keyword>
<sequence>MEAYLYSQHFGDSQLSLTDALIDVSDLASRGVVNQNSSVWVSAHSPRPDMWMLTDRSSYTYVHHSRTPGFVRISKTDIRWAADWNSTISNPSITLSTKEISAADDEDVNITFIVKHRVCGEETTVIKPDGRKGSMVDGRYTLGNFTVIDLPAFRPTPLAEADSYQKSHAAHMGAHHILRSIPRNKRGKISPYIDLMRFELSDDDMERLQEVHSQMRRISASLVDRLRTRFAERGAPMNLLTSEGATDG</sequence>
<dbReference type="AlphaFoldDB" id="A0A7U5MRE6"/>
<name>A0A7U5MRE6_MYCIT</name>
<geneLocation type="plasmid" evidence="1 2">
    <name>unnamed 2</name>
</geneLocation>
<reference evidence="1 2" key="1">
    <citation type="journal article" date="2017" name="Lancet Infect. Dis.">
        <title>Global outbreak of severe Mycobacterium chimaera disease after cardiac surgery: a molecular epidemiological study.</title>
        <authorList>
            <person name="van Ingen J."/>
            <person name="Kohl T."/>
            <person name="Kranzer K."/>
            <person name="Hasse B."/>
            <person name="Keller P."/>
            <person name="Szafranska A."/>
            <person name="Hillemann D."/>
            <person name="Chand M."/>
            <person name="Schreiber P."/>
            <person name="Sommerstein R."/>
            <person name="Berger C."/>
            <person name="Genoni M."/>
            <person name="Ruegg C."/>
            <person name="Troillet N."/>
            <person name="Widmer A.F."/>
            <person name="Becker S.L."/>
            <person name="Herrmann M."/>
            <person name="Eckmanns T."/>
            <person name="Haller S."/>
            <person name="Hoeller C."/>
            <person name="Debast S.B."/>
            <person name="Wolfhagen M.J."/>
            <person name="Hopman J."/>
            <person name="Kluytmans J."/>
            <person name="Langelaar M."/>
            <person name="Notermans D.W."/>
            <person name="ten Oever J."/>
            <person name="van den Barselaar P."/>
            <person name="Vonk A.B.A."/>
            <person name="Vos M.C."/>
            <person name="Ahmed N."/>
            <person name="Brown T."/>
            <person name="Crook D."/>
            <person name="Lamagni T."/>
            <person name="Phin N."/>
            <person name="Smith E.G."/>
            <person name="Zambon M."/>
            <person name="Serr A."/>
            <person name="Goetting T."/>
            <person name="Ebner W."/>
            <person name="Thuermer A."/>
            <person name="Utpatel C."/>
            <person name="Sproer C."/>
            <person name="Bunk B."/>
            <person name="Nubel U."/>
            <person name="Bloemberg G."/>
            <person name="Bottger E."/>
            <person name="Niemann S."/>
            <person name="Wagner D."/>
            <person name="Sax H."/>
        </authorList>
    </citation>
    <scope>NUCLEOTIDE SEQUENCE [LARGE SCALE GENOMIC DNA]</scope>
    <source>
        <strain evidence="1 2">ZUERICH-2</strain>
        <plasmid evidence="1 2">unnamed 2</plasmid>
    </source>
</reference>
<evidence type="ECO:0000313" key="1">
    <source>
        <dbReference type="EMBL" id="ASL18365.1"/>
    </source>
</evidence>
<dbReference type="Proteomes" id="UP000198286">
    <property type="component" value="Plasmid unnamed 2"/>
</dbReference>